<dbReference type="OrthoDB" id="3638692at2"/>
<protein>
    <submittedName>
        <fullName evidence="1">Uncharacterized protein</fullName>
    </submittedName>
</protein>
<evidence type="ECO:0000313" key="1">
    <source>
        <dbReference type="EMBL" id="TDT31136.1"/>
    </source>
</evidence>
<evidence type="ECO:0000313" key="2">
    <source>
        <dbReference type="Proteomes" id="UP000295371"/>
    </source>
</evidence>
<keyword evidence="2" id="KW-1185">Reference proteome</keyword>
<dbReference type="Proteomes" id="UP000295371">
    <property type="component" value="Unassembled WGS sequence"/>
</dbReference>
<organism evidence="1 2">
    <name type="scientific">Naumannella halotolerans</name>
    <dbReference type="NCBI Taxonomy" id="993414"/>
    <lineage>
        <taxon>Bacteria</taxon>
        <taxon>Bacillati</taxon>
        <taxon>Actinomycetota</taxon>
        <taxon>Actinomycetes</taxon>
        <taxon>Propionibacteriales</taxon>
        <taxon>Propionibacteriaceae</taxon>
        <taxon>Naumannella</taxon>
    </lineage>
</organism>
<gene>
    <name evidence="1" type="ORF">CLV29_2549</name>
</gene>
<dbReference type="EMBL" id="SOAW01000002">
    <property type="protein sequence ID" value="TDT31136.1"/>
    <property type="molecule type" value="Genomic_DNA"/>
</dbReference>
<dbReference type="RefSeq" id="WP_133755443.1">
    <property type="nucleotide sequence ID" value="NZ_SOAW01000002.1"/>
</dbReference>
<comment type="caution">
    <text evidence="1">The sequence shown here is derived from an EMBL/GenBank/DDBJ whole genome shotgun (WGS) entry which is preliminary data.</text>
</comment>
<name>A0A4R7J3P3_9ACTN</name>
<proteinExistence type="predicted"/>
<sequence length="103" mass="10789">MTGIELRAEGTDAVITADVAPHRMAGPHIKAAIAELAQSGRTFDADDVRALLPEDVVPHSPNLLPAHMGAAAAKGLIVPVGLTRPRRASRRSSRNLLWVGVAA</sequence>
<accession>A0A4R7J3P3</accession>
<dbReference type="AlphaFoldDB" id="A0A4R7J3P3"/>
<reference evidence="1 2" key="1">
    <citation type="submission" date="2019-03" db="EMBL/GenBank/DDBJ databases">
        <title>Genomic Encyclopedia of Archaeal and Bacterial Type Strains, Phase II (KMG-II): from individual species to whole genera.</title>
        <authorList>
            <person name="Goeker M."/>
        </authorList>
    </citation>
    <scope>NUCLEOTIDE SEQUENCE [LARGE SCALE GENOMIC DNA]</scope>
    <source>
        <strain evidence="1 2">DSM 24323</strain>
    </source>
</reference>